<comment type="caution">
    <text evidence="5">The sequence shown here is derived from an EMBL/GenBank/DDBJ whole genome shotgun (WGS) entry which is preliminary data.</text>
</comment>
<dbReference type="PROSITE" id="PS00122">
    <property type="entry name" value="CARBOXYLESTERASE_B_1"/>
    <property type="match status" value="1"/>
</dbReference>
<protein>
    <recommendedName>
        <fullName evidence="3">Carboxylic ester hydrolase</fullName>
        <ecNumber evidence="3">3.1.1.-</ecNumber>
    </recommendedName>
</protein>
<dbReference type="Gene3D" id="3.40.50.1820">
    <property type="entry name" value="alpha/beta hydrolase"/>
    <property type="match status" value="1"/>
</dbReference>
<dbReference type="InterPro" id="IPR002018">
    <property type="entry name" value="CarbesteraseB"/>
</dbReference>
<dbReference type="PANTHER" id="PTHR43918:SF4">
    <property type="entry name" value="CARBOXYLIC ESTER HYDROLASE"/>
    <property type="match status" value="1"/>
</dbReference>
<reference evidence="5 6" key="1">
    <citation type="submission" date="2024-06" db="EMBL/GenBank/DDBJ databases">
        <title>Complete genome of Phlyctema vagabunda strain 19-DSS-EL-015.</title>
        <authorList>
            <person name="Fiorenzani C."/>
        </authorList>
    </citation>
    <scope>NUCLEOTIDE SEQUENCE [LARGE SCALE GENOMIC DNA]</scope>
    <source>
        <strain evidence="5 6">19-DSS-EL-015</strain>
    </source>
</reference>
<proteinExistence type="inferred from homology"/>
<feature type="chain" id="PRO_5044952061" description="Carboxylic ester hydrolase" evidence="3">
    <location>
        <begin position="19"/>
        <end position="598"/>
    </location>
</feature>
<dbReference type="Pfam" id="PF00135">
    <property type="entry name" value="COesterase"/>
    <property type="match status" value="1"/>
</dbReference>
<keyword evidence="3" id="KW-0732">Signal</keyword>
<evidence type="ECO:0000256" key="1">
    <source>
        <dbReference type="ARBA" id="ARBA00005964"/>
    </source>
</evidence>
<keyword evidence="6" id="KW-1185">Reference proteome</keyword>
<dbReference type="Proteomes" id="UP001629113">
    <property type="component" value="Unassembled WGS sequence"/>
</dbReference>
<dbReference type="InterPro" id="IPR029058">
    <property type="entry name" value="AB_hydrolase_fold"/>
</dbReference>
<evidence type="ECO:0000259" key="4">
    <source>
        <dbReference type="Pfam" id="PF00135"/>
    </source>
</evidence>
<name>A0ABR4PID6_9HELO</name>
<evidence type="ECO:0000313" key="6">
    <source>
        <dbReference type="Proteomes" id="UP001629113"/>
    </source>
</evidence>
<gene>
    <name evidence="5" type="ORF">PVAG01_04853</name>
</gene>
<accession>A0ABR4PID6</accession>
<dbReference type="SUPFAM" id="SSF53474">
    <property type="entry name" value="alpha/beta-Hydrolases"/>
    <property type="match status" value="1"/>
</dbReference>
<organism evidence="5 6">
    <name type="scientific">Phlyctema vagabunda</name>
    <dbReference type="NCBI Taxonomy" id="108571"/>
    <lineage>
        <taxon>Eukaryota</taxon>
        <taxon>Fungi</taxon>
        <taxon>Dikarya</taxon>
        <taxon>Ascomycota</taxon>
        <taxon>Pezizomycotina</taxon>
        <taxon>Leotiomycetes</taxon>
        <taxon>Helotiales</taxon>
        <taxon>Dermateaceae</taxon>
        <taxon>Phlyctema</taxon>
    </lineage>
</organism>
<feature type="domain" description="Carboxylesterase type B" evidence="4">
    <location>
        <begin position="30"/>
        <end position="552"/>
    </location>
</feature>
<keyword evidence="2 3" id="KW-0378">Hydrolase</keyword>
<dbReference type="InterPro" id="IPR050654">
    <property type="entry name" value="AChE-related_enzymes"/>
</dbReference>
<dbReference type="EMBL" id="JBFCZG010000004">
    <property type="protein sequence ID" value="KAL3423106.1"/>
    <property type="molecule type" value="Genomic_DNA"/>
</dbReference>
<dbReference type="EC" id="3.1.1.-" evidence="3"/>
<feature type="signal peptide" evidence="3">
    <location>
        <begin position="1"/>
        <end position="18"/>
    </location>
</feature>
<dbReference type="PANTHER" id="PTHR43918">
    <property type="entry name" value="ACETYLCHOLINESTERASE"/>
    <property type="match status" value="1"/>
</dbReference>
<evidence type="ECO:0000256" key="3">
    <source>
        <dbReference type="RuleBase" id="RU361235"/>
    </source>
</evidence>
<dbReference type="PROSITE" id="PS00941">
    <property type="entry name" value="CARBOXYLESTERASE_B_2"/>
    <property type="match status" value="1"/>
</dbReference>
<comment type="similarity">
    <text evidence="1 3">Belongs to the type-B carboxylesterase/lipase family.</text>
</comment>
<evidence type="ECO:0000313" key="5">
    <source>
        <dbReference type="EMBL" id="KAL3423106.1"/>
    </source>
</evidence>
<dbReference type="InterPro" id="IPR019819">
    <property type="entry name" value="Carboxylesterase_B_CS"/>
</dbReference>
<dbReference type="InterPro" id="IPR019826">
    <property type="entry name" value="Carboxylesterase_B_AS"/>
</dbReference>
<sequence>MLTSLTYLVLAAAGICSASPTVQVHARDTTPTVTLKNGTYTGRHNSYYNQDYFLGVPFALPPVNDLRFRAPQSLNTTWSSAKPAVTYPPLCVGYGTDVTFNTGIDPPGSAHRISEDCLYLNVVKPSTATVDSGLPVAVWIHGGGLYQGGSDDQRYNLSYIVQNSVDLGQPMIGISIQYRLSGWGFLVGKEALEGGAANNGYRDQRLALHWIQENIAAFGGDPTKVTIWGESAGGLSVGAQLLAYNGRDDGLFRAAISQSGGPATQFFDRELVGGYNTTAFQTIYNNLLANTSCASSANTSSSLDCLRALPYEDLNTFFNSTQGGPFFGMIDGDFIATWPSDQLNAGNFVRVPYLAGTNSDEGAAFGASNISTDAEFLEAVNATTYSSPLAAFANTLVSYLYPDIQAIGTPSFKTLPEVLTPESNITAKIGLQARRSYAFFADQIVNAPRRASNLAWSNFNVPSYSYRFDVTVNGLPAYVGATHFQEVAFVFDNINGLGYATSPFPNSTYPEKKQAFENLASHISRSWVGFITQLDPNANGLPNVATWPVFNATSGGGAGKNIVFSADVDGFQSFPEDDTYRAEGMQFISDHAKSVWGR</sequence>
<evidence type="ECO:0000256" key="2">
    <source>
        <dbReference type="ARBA" id="ARBA00022801"/>
    </source>
</evidence>